<dbReference type="EnsemblPlants" id="AES81790">
    <property type="protein sequence ID" value="AES81790"/>
    <property type="gene ID" value="MTR_7g100620"/>
</dbReference>
<reference evidence="2" key="3">
    <citation type="submission" date="2015-04" db="UniProtKB">
        <authorList>
            <consortium name="EnsemblPlants"/>
        </authorList>
    </citation>
    <scope>IDENTIFICATION</scope>
    <source>
        <strain evidence="2">cv. Jemalong A17</strain>
    </source>
</reference>
<gene>
    <name evidence="1" type="ordered locus">MTR_7g100620</name>
</gene>
<sequence length="61" mass="6857">MPITLVPRTQLAQQYTLGKDFIAKSITFQNTVGHETSLSVALHVEFMVTKTHCMYKNTAKS</sequence>
<dbReference type="HOGENOM" id="CLU_2926137_0_0_1"/>
<dbReference type="PaxDb" id="3880-AES81790"/>
<evidence type="ECO:0000313" key="2">
    <source>
        <dbReference type="EnsemblPlants" id="AES81790"/>
    </source>
</evidence>
<dbReference type="EMBL" id="CM001223">
    <property type="protein sequence ID" value="AES81790.1"/>
    <property type="molecule type" value="Genomic_DNA"/>
</dbReference>
<evidence type="ECO:0000313" key="3">
    <source>
        <dbReference type="Proteomes" id="UP000002051"/>
    </source>
</evidence>
<reference evidence="1 3" key="1">
    <citation type="journal article" date="2011" name="Nature">
        <title>The Medicago genome provides insight into the evolution of rhizobial symbioses.</title>
        <authorList>
            <person name="Young N.D."/>
            <person name="Debelle F."/>
            <person name="Oldroyd G.E."/>
            <person name="Geurts R."/>
            <person name="Cannon S.B."/>
            <person name="Udvardi M.K."/>
            <person name="Benedito V.A."/>
            <person name="Mayer K.F."/>
            <person name="Gouzy J."/>
            <person name="Schoof H."/>
            <person name="Van de Peer Y."/>
            <person name="Proost S."/>
            <person name="Cook D.R."/>
            <person name="Meyers B.C."/>
            <person name="Spannagl M."/>
            <person name="Cheung F."/>
            <person name="De Mita S."/>
            <person name="Krishnakumar V."/>
            <person name="Gundlach H."/>
            <person name="Zhou S."/>
            <person name="Mudge J."/>
            <person name="Bharti A.K."/>
            <person name="Murray J.D."/>
            <person name="Naoumkina M.A."/>
            <person name="Rosen B."/>
            <person name="Silverstein K.A."/>
            <person name="Tang H."/>
            <person name="Rombauts S."/>
            <person name="Zhao P.X."/>
            <person name="Zhou P."/>
            <person name="Barbe V."/>
            <person name="Bardou P."/>
            <person name="Bechner M."/>
            <person name="Bellec A."/>
            <person name="Berger A."/>
            <person name="Berges H."/>
            <person name="Bidwell S."/>
            <person name="Bisseling T."/>
            <person name="Choisne N."/>
            <person name="Couloux A."/>
            <person name="Denny R."/>
            <person name="Deshpande S."/>
            <person name="Dai X."/>
            <person name="Doyle J.J."/>
            <person name="Dudez A.M."/>
            <person name="Farmer A.D."/>
            <person name="Fouteau S."/>
            <person name="Franken C."/>
            <person name="Gibelin C."/>
            <person name="Gish J."/>
            <person name="Goldstein S."/>
            <person name="Gonzalez A.J."/>
            <person name="Green P.J."/>
            <person name="Hallab A."/>
            <person name="Hartog M."/>
            <person name="Hua A."/>
            <person name="Humphray S.J."/>
            <person name="Jeong D.H."/>
            <person name="Jing Y."/>
            <person name="Jocker A."/>
            <person name="Kenton S.M."/>
            <person name="Kim D.J."/>
            <person name="Klee K."/>
            <person name="Lai H."/>
            <person name="Lang C."/>
            <person name="Lin S."/>
            <person name="Macmil S.L."/>
            <person name="Magdelenat G."/>
            <person name="Matthews L."/>
            <person name="McCorrison J."/>
            <person name="Monaghan E.L."/>
            <person name="Mun J.H."/>
            <person name="Najar F.Z."/>
            <person name="Nicholson C."/>
            <person name="Noirot C."/>
            <person name="O'Bleness M."/>
            <person name="Paule C.R."/>
            <person name="Poulain J."/>
            <person name="Prion F."/>
            <person name="Qin B."/>
            <person name="Qu C."/>
            <person name="Retzel E.F."/>
            <person name="Riddle C."/>
            <person name="Sallet E."/>
            <person name="Samain S."/>
            <person name="Samson N."/>
            <person name="Sanders I."/>
            <person name="Saurat O."/>
            <person name="Scarpelli C."/>
            <person name="Schiex T."/>
            <person name="Segurens B."/>
            <person name="Severin A.J."/>
            <person name="Sherrier D.J."/>
            <person name="Shi R."/>
            <person name="Sims S."/>
            <person name="Singer S.R."/>
            <person name="Sinharoy S."/>
            <person name="Sterck L."/>
            <person name="Viollet A."/>
            <person name="Wang B.B."/>
            <person name="Wang K."/>
            <person name="Wang M."/>
            <person name="Wang X."/>
            <person name="Warfsmann J."/>
            <person name="Weissenbach J."/>
            <person name="White D.D."/>
            <person name="White J.D."/>
            <person name="Wiley G.B."/>
            <person name="Wincker P."/>
            <person name="Xing Y."/>
            <person name="Yang L."/>
            <person name="Yao Z."/>
            <person name="Ying F."/>
            <person name="Zhai J."/>
            <person name="Zhou L."/>
            <person name="Zuber A."/>
            <person name="Denarie J."/>
            <person name="Dixon R.A."/>
            <person name="May G.D."/>
            <person name="Schwartz D.C."/>
            <person name="Rogers J."/>
            <person name="Quetier F."/>
            <person name="Town C.D."/>
            <person name="Roe B.A."/>
        </authorList>
    </citation>
    <scope>NUCLEOTIDE SEQUENCE [LARGE SCALE GENOMIC DNA]</scope>
    <source>
        <strain evidence="1">A17</strain>
        <strain evidence="2 3">cv. Jemalong A17</strain>
    </source>
</reference>
<proteinExistence type="predicted"/>
<name>G7L1P9_MEDTR</name>
<dbReference type="AlphaFoldDB" id="G7L1P9"/>
<reference evidence="1 3" key="2">
    <citation type="journal article" date="2014" name="BMC Genomics">
        <title>An improved genome release (version Mt4.0) for the model legume Medicago truncatula.</title>
        <authorList>
            <person name="Tang H."/>
            <person name="Krishnakumar V."/>
            <person name="Bidwell S."/>
            <person name="Rosen B."/>
            <person name="Chan A."/>
            <person name="Zhou S."/>
            <person name="Gentzbittel L."/>
            <person name="Childs K.L."/>
            <person name="Yandell M."/>
            <person name="Gundlach H."/>
            <person name="Mayer K.F."/>
            <person name="Schwartz D.C."/>
            <person name="Town C.D."/>
        </authorList>
    </citation>
    <scope>GENOME REANNOTATION</scope>
    <source>
        <strain evidence="2 3">cv. Jemalong A17</strain>
    </source>
</reference>
<evidence type="ECO:0000313" key="1">
    <source>
        <dbReference type="EMBL" id="AES81790.1"/>
    </source>
</evidence>
<protein>
    <submittedName>
        <fullName evidence="1">Pectinesterase</fullName>
    </submittedName>
</protein>
<dbReference type="Proteomes" id="UP000002051">
    <property type="component" value="Unassembled WGS sequence"/>
</dbReference>
<keyword evidence="3" id="KW-1185">Reference proteome</keyword>
<accession>G7L1P9</accession>
<organism evidence="1 3">
    <name type="scientific">Medicago truncatula</name>
    <name type="common">Barrel medic</name>
    <name type="synonym">Medicago tribuloides</name>
    <dbReference type="NCBI Taxonomy" id="3880"/>
    <lineage>
        <taxon>Eukaryota</taxon>
        <taxon>Viridiplantae</taxon>
        <taxon>Streptophyta</taxon>
        <taxon>Embryophyta</taxon>
        <taxon>Tracheophyta</taxon>
        <taxon>Spermatophyta</taxon>
        <taxon>Magnoliopsida</taxon>
        <taxon>eudicotyledons</taxon>
        <taxon>Gunneridae</taxon>
        <taxon>Pentapetalae</taxon>
        <taxon>rosids</taxon>
        <taxon>fabids</taxon>
        <taxon>Fabales</taxon>
        <taxon>Fabaceae</taxon>
        <taxon>Papilionoideae</taxon>
        <taxon>50 kb inversion clade</taxon>
        <taxon>NPAAA clade</taxon>
        <taxon>Hologalegina</taxon>
        <taxon>IRL clade</taxon>
        <taxon>Trifolieae</taxon>
        <taxon>Medicago</taxon>
    </lineage>
</organism>